<dbReference type="EMBL" id="QEQF01000009">
    <property type="protein sequence ID" value="RDF08852.1"/>
    <property type="molecule type" value="Genomic_DNA"/>
</dbReference>
<sequence>MIDLSVNQLAIVQKILAKQLPTTKVWVFGSRIKGTAKPYSDLDLVLLTEAPLTIRQQRELEEAFSDSDLPFKVDLIDWASCSDNFKQIILTRYEDFPLLDEPLSTQIVE</sequence>
<evidence type="ECO:0000313" key="3">
    <source>
        <dbReference type="Proteomes" id="UP000253945"/>
    </source>
</evidence>
<keyword evidence="2" id="KW-0808">Transferase</keyword>
<keyword evidence="3" id="KW-1185">Reference proteome</keyword>
<protein>
    <submittedName>
        <fullName evidence="2">Nucleotidyltransferase domain-containing protein</fullName>
    </submittedName>
</protein>
<dbReference type="STRING" id="736.B0184_05495"/>
<reference evidence="2 3" key="1">
    <citation type="submission" date="2018-05" db="EMBL/GenBank/DDBJ databases">
        <title>Draft Genome Sequences for a Diverse set of 7 Haemophilus Species.</title>
        <authorList>
            <person name="Nichols M."/>
            <person name="Topaz N."/>
            <person name="Wang X."/>
            <person name="Wang X."/>
            <person name="Boxrud D."/>
        </authorList>
    </citation>
    <scope>NUCLEOTIDE SEQUENCE [LARGE SCALE GENOMIC DNA]</scope>
    <source>
        <strain evidence="2 3">C2014016342</strain>
    </source>
</reference>
<accession>A0A369ZTK4</accession>
<feature type="domain" description="Polymerase beta nucleotidyltransferase" evidence="1">
    <location>
        <begin position="13"/>
        <end position="91"/>
    </location>
</feature>
<dbReference type="SUPFAM" id="SSF81301">
    <property type="entry name" value="Nucleotidyltransferase"/>
    <property type="match status" value="1"/>
</dbReference>
<dbReference type="AlphaFoldDB" id="A0A369ZTK4"/>
<dbReference type="RefSeq" id="WP_111354474.1">
    <property type="nucleotide sequence ID" value="NZ_QEQF01000009.1"/>
</dbReference>
<dbReference type="Gene3D" id="3.30.460.10">
    <property type="entry name" value="Beta Polymerase, domain 2"/>
    <property type="match status" value="1"/>
</dbReference>
<dbReference type="InterPro" id="IPR041633">
    <property type="entry name" value="Polbeta"/>
</dbReference>
<dbReference type="Proteomes" id="UP000253945">
    <property type="component" value="Unassembled WGS sequence"/>
</dbReference>
<organism evidence="2 3">
    <name type="scientific">Haemophilus paraphrohaemolyticus</name>
    <dbReference type="NCBI Taxonomy" id="736"/>
    <lineage>
        <taxon>Bacteria</taxon>
        <taxon>Pseudomonadati</taxon>
        <taxon>Pseudomonadota</taxon>
        <taxon>Gammaproteobacteria</taxon>
        <taxon>Pasteurellales</taxon>
        <taxon>Pasteurellaceae</taxon>
        <taxon>Haemophilus</taxon>
    </lineage>
</organism>
<name>A0A369ZTK4_9PAST</name>
<dbReference type="CDD" id="cd05403">
    <property type="entry name" value="NT_KNTase_like"/>
    <property type="match status" value="1"/>
</dbReference>
<comment type="caution">
    <text evidence="2">The sequence shown here is derived from an EMBL/GenBank/DDBJ whole genome shotgun (WGS) entry which is preliminary data.</text>
</comment>
<evidence type="ECO:0000313" key="2">
    <source>
        <dbReference type="EMBL" id="RDF08852.1"/>
    </source>
</evidence>
<evidence type="ECO:0000259" key="1">
    <source>
        <dbReference type="Pfam" id="PF18765"/>
    </source>
</evidence>
<proteinExistence type="predicted"/>
<dbReference type="Pfam" id="PF18765">
    <property type="entry name" value="Polbeta"/>
    <property type="match status" value="1"/>
</dbReference>
<gene>
    <name evidence="2" type="ORF">DPV92_08385</name>
</gene>
<dbReference type="GO" id="GO:0016740">
    <property type="term" value="F:transferase activity"/>
    <property type="evidence" value="ECO:0007669"/>
    <property type="project" value="UniProtKB-KW"/>
</dbReference>
<dbReference type="InterPro" id="IPR043519">
    <property type="entry name" value="NT_sf"/>
</dbReference>